<feature type="transmembrane region" description="Helical" evidence="1">
    <location>
        <begin position="321"/>
        <end position="342"/>
    </location>
</feature>
<feature type="transmembrane region" description="Helical" evidence="1">
    <location>
        <begin position="440"/>
        <end position="463"/>
    </location>
</feature>
<feature type="transmembrane region" description="Helical" evidence="1">
    <location>
        <begin position="550"/>
        <end position="567"/>
    </location>
</feature>
<feature type="transmembrane region" description="Helical" evidence="1">
    <location>
        <begin position="244"/>
        <end position="265"/>
    </location>
</feature>
<dbReference type="SUPFAM" id="SSF55486">
    <property type="entry name" value="Metalloproteases ('zincins'), catalytic domain"/>
    <property type="match status" value="1"/>
</dbReference>
<proteinExistence type="predicted"/>
<feature type="transmembrane region" description="Helical" evidence="1">
    <location>
        <begin position="12"/>
        <end position="32"/>
    </location>
</feature>
<evidence type="ECO:0000313" key="4">
    <source>
        <dbReference type="Proteomes" id="UP001500141"/>
    </source>
</evidence>
<name>A0ABP8ZWY6_9FLAO</name>
<organism evidence="3 4">
    <name type="scientific">Flavobacterium hankyongi</name>
    <dbReference type="NCBI Taxonomy" id="1176532"/>
    <lineage>
        <taxon>Bacteria</taxon>
        <taxon>Pseudomonadati</taxon>
        <taxon>Bacteroidota</taxon>
        <taxon>Flavobacteriia</taxon>
        <taxon>Flavobacteriales</taxon>
        <taxon>Flavobacteriaceae</taxon>
        <taxon>Flavobacterium</taxon>
    </lineage>
</organism>
<protein>
    <submittedName>
        <fullName evidence="3">M1 family aminopeptidase</fullName>
    </submittedName>
</protein>
<dbReference type="Pfam" id="PF01433">
    <property type="entry name" value="Peptidase_M1"/>
    <property type="match status" value="1"/>
</dbReference>
<keyword evidence="1" id="KW-0812">Transmembrane</keyword>
<dbReference type="InterPro" id="IPR050344">
    <property type="entry name" value="Peptidase_M1_aminopeptidases"/>
</dbReference>
<dbReference type="GO" id="GO:0004177">
    <property type="term" value="F:aminopeptidase activity"/>
    <property type="evidence" value="ECO:0007669"/>
    <property type="project" value="UniProtKB-KW"/>
</dbReference>
<feature type="transmembrane region" description="Helical" evidence="1">
    <location>
        <begin position="362"/>
        <end position="383"/>
    </location>
</feature>
<feature type="transmembrane region" description="Helical" evidence="1">
    <location>
        <begin position="97"/>
        <end position="122"/>
    </location>
</feature>
<dbReference type="InterPro" id="IPR027268">
    <property type="entry name" value="Peptidase_M4/M1_CTD_sf"/>
</dbReference>
<dbReference type="InterPro" id="IPR014782">
    <property type="entry name" value="Peptidase_M1_dom"/>
</dbReference>
<sequence>MKTVFLFDIKGFFKKWTFYVILILIIAFGIFAGENARFSISENVFYNSSYQVGFITAFVSLTTIFFSTIFTSQLAIREVDNRFEQIYFSTPITKLQFLAGRYTSVFSISFLCLFLITVSFFIGQSMNTNLQKGDFNFMFYLVPMFYFSLINTVFVTTVLYVVAWFSKSKMSIYVSGLMLYILYMVTLVFSSSPFMAQSLPQSEEVKCISGILDPFGMSAFFNQTAQWNVMQRNTEIIGFDGVFIWNRLAILFISFALLCIAFRSYSLSKKIKNKKNVLVETNSELDATSFKFIETEEGASTKIQALFSFVKVNLIYIFKSIPFVLIVLALLFAIGMEMYAEIEKGIRLPQKYASSGLMVSTIIQNFYVLGVIVVLFYSYDVYWRSAAVNFNLIENSIENAKTQFWAHWITLLLVIVSFSLVLIFEGITFQFLYDYTVLEWGIYCKVLLFNALPLFALSGFLLVIQKIIRQKYLALVLSALFAFVMATPLGKKIVTWPSLRFLYSINFDYSDMNGFGSYESAFVFRLLFGFLLLLISFYLVSLRKFHFKKVYVYLIVLSLGLSGFGLSQKINDGYLPKDENSEWQAQAEYEKQFRSYQKLPQPTITDVVTKVELFPENSAYTIEGTYEIENKTNKNIEKVLIGFSDGFQIEKAFFEFNEEIKSVTNQYEILYLKKPMLPNAKAKLTFKIAYHWKPVNGHQSFNAIIKNGSFMRISRYYPQFGYDFDNEIQEDNIRKQFNLGKKTEPKTFDAPKEPNNDFINLDMVITTSKNQTAIGMGELVNRWKKGDRHFFQYQVKNIPFRFGVSSAEYVIRKEKYKGKSFEVYYHPSHYENVEHLLKNAKLTMDYCETNFGPYPFKTIRFAEVSSFTKGFAATAYPATIYMTEDMIFHCNIKADENQDVINDLAGHELAHLWWGGNQINPDQRDGAIMLSETLAMYTEMMLLKKMYGKQEMLKRVQMHLDIYNNERGFSKEVPLYEAKPDDRHIAYSKGTVVMYLLSEMIGENKMNLALKRFLQSNKYPNPKPVTTDLINEFYKVSPKNIHPKIDKLFKKIENYSSESIKNRSNI</sequence>
<keyword evidence="4" id="KW-1185">Reference proteome</keyword>
<feature type="transmembrane region" description="Helical" evidence="1">
    <location>
        <begin position="404"/>
        <end position="428"/>
    </location>
</feature>
<feature type="transmembrane region" description="Helical" evidence="1">
    <location>
        <begin position="472"/>
        <end position="490"/>
    </location>
</feature>
<evidence type="ECO:0000259" key="2">
    <source>
        <dbReference type="Pfam" id="PF01433"/>
    </source>
</evidence>
<dbReference type="Proteomes" id="UP001500141">
    <property type="component" value="Unassembled WGS sequence"/>
</dbReference>
<evidence type="ECO:0000256" key="1">
    <source>
        <dbReference type="SAM" id="Phobius"/>
    </source>
</evidence>
<dbReference type="RefSeq" id="WP_264542004.1">
    <property type="nucleotide sequence ID" value="NZ_BAABIP010000015.1"/>
</dbReference>
<feature type="transmembrane region" description="Helical" evidence="1">
    <location>
        <begin position="177"/>
        <end position="196"/>
    </location>
</feature>
<feature type="domain" description="Peptidase M1 membrane alanine aminopeptidase" evidence="2">
    <location>
        <begin position="839"/>
        <end position="1042"/>
    </location>
</feature>
<dbReference type="EMBL" id="BAABIP010000015">
    <property type="protein sequence ID" value="GAA4767735.1"/>
    <property type="molecule type" value="Genomic_DNA"/>
</dbReference>
<dbReference type="PANTHER" id="PTHR11533:SF174">
    <property type="entry name" value="PUROMYCIN-SENSITIVE AMINOPEPTIDASE-RELATED"/>
    <property type="match status" value="1"/>
</dbReference>
<keyword evidence="3" id="KW-0378">Hydrolase</keyword>
<keyword evidence="3" id="KW-0031">Aminopeptidase</keyword>
<dbReference type="Gene3D" id="1.10.390.10">
    <property type="entry name" value="Neutral Protease Domain 2"/>
    <property type="match status" value="1"/>
</dbReference>
<feature type="transmembrane region" description="Helical" evidence="1">
    <location>
        <begin position="52"/>
        <end position="76"/>
    </location>
</feature>
<keyword evidence="3" id="KW-0645">Protease</keyword>
<evidence type="ECO:0000313" key="3">
    <source>
        <dbReference type="EMBL" id="GAA4767735.1"/>
    </source>
</evidence>
<feature type="transmembrane region" description="Helical" evidence="1">
    <location>
        <begin position="522"/>
        <end position="541"/>
    </location>
</feature>
<reference evidence="4" key="1">
    <citation type="journal article" date="2019" name="Int. J. Syst. Evol. Microbiol.">
        <title>The Global Catalogue of Microorganisms (GCM) 10K type strain sequencing project: providing services to taxonomists for standard genome sequencing and annotation.</title>
        <authorList>
            <consortium name="The Broad Institute Genomics Platform"/>
            <consortium name="The Broad Institute Genome Sequencing Center for Infectious Disease"/>
            <person name="Wu L."/>
            <person name="Ma J."/>
        </authorList>
    </citation>
    <scope>NUCLEOTIDE SEQUENCE [LARGE SCALE GENOMIC DNA]</scope>
    <source>
        <strain evidence="4">JCM 18198</strain>
    </source>
</reference>
<dbReference type="PANTHER" id="PTHR11533">
    <property type="entry name" value="PROTEASE M1 ZINC METALLOPROTEASE"/>
    <property type="match status" value="1"/>
</dbReference>
<keyword evidence="1" id="KW-0472">Membrane</keyword>
<keyword evidence="1" id="KW-1133">Transmembrane helix</keyword>
<accession>A0ABP8ZWY6</accession>
<gene>
    <name evidence="3" type="ORF">GCM10023230_16920</name>
</gene>
<feature type="transmembrane region" description="Helical" evidence="1">
    <location>
        <begin position="137"/>
        <end position="165"/>
    </location>
</feature>
<comment type="caution">
    <text evidence="3">The sequence shown here is derived from an EMBL/GenBank/DDBJ whole genome shotgun (WGS) entry which is preliminary data.</text>
</comment>